<dbReference type="AlphaFoldDB" id="A0A0K2UNH1"/>
<accession>A0A0K2UNH1</accession>
<reference evidence="1" key="1">
    <citation type="submission" date="2014-05" db="EMBL/GenBank/DDBJ databases">
        <authorList>
            <person name="Chronopoulou M."/>
        </authorList>
    </citation>
    <scope>NUCLEOTIDE SEQUENCE</scope>
    <source>
        <tissue evidence="1">Whole organism</tissue>
    </source>
</reference>
<dbReference type="EMBL" id="HACA01022447">
    <property type="protein sequence ID" value="CDW39808.1"/>
    <property type="molecule type" value="Transcribed_RNA"/>
</dbReference>
<organism evidence="1">
    <name type="scientific">Lepeophtheirus salmonis</name>
    <name type="common">Salmon louse</name>
    <name type="synonym">Caligus salmonis</name>
    <dbReference type="NCBI Taxonomy" id="72036"/>
    <lineage>
        <taxon>Eukaryota</taxon>
        <taxon>Metazoa</taxon>
        <taxon>Ecdysozoa</taxon>
        <taxon>Arthropoda</taxon>
        <taxon>Crustacea</taxon>
        <taxon>Multicrustacea</taxon>
        <taxon>Hexanauplia</taxon>
        <taxon>Copepoda</taxon>
        <taxon>Siphonostomatoida</taxon>
        <taxon>Caligidae</taxon>
        <taxon>Lepeophtheirus</taxon>
    </lineage>
</organism>
<sequence>MQNILVLAHSGPFFPNHGICIQSSQRIVQNKTRANSNSTN</sequence>
<protein>
    <submittedName>
        <fullName evidence="1">Uncharacterized protein</fullName>
    </submittedName>
</protein>
<evidence type="ECO:0000313" key="1">
    <source>
        <dbReference type="EMBL" id="CDW39808.1"/>
    </source>
</evidence>
<name>A0A0K2UNH1_LEPSM</name>
<proteinExistence type="predicted"/>